<name>A0A444IRE3_9BACT</name>
<comment type="caution">
    <text evidence="1">The sequence shown here is derived from an EMBL/GenBank/DDBJ whole genome shotgun (WGS) entry which is preliminary data.</text>
</comment>
<dbReference type="Proteomes" id="UP000287853">
    <property type="component" value="Unassembled WGS sequence"/>
</dbReference>
<keyword evidence="2" id="KW-1185">Reference proteome</keyword>
<evidence type="ECO:0000313" key="1">
    <source>
        <dbReference type="EMBL" id="RWX43448.1"/>
    </source>
</evidence>
<sequence>MPTHDLPLAAFLQVRSEKQRALLSIRCTGANIIVEYHNIRLAFYRVK</sequence>
<organism evidence="1 2">
    <name type="scientific">Candidatus Electrothrix aarhusensis</name>
    <dbReference type="NCBI Taxonomy" id="1859131"/>
    <lineage>
        <taxon>Bacteria</taxon>
        <taxon>Pseudomonadati</taxon>
        <taxon>Thermodesulfobacteriota</taxon>
        <taxon>Desulfobulbia</taxon>
        <taxon>Desulfobulbales</taxon>
        <taxon>Desulfobulbaceae</taxon>
        <taxon>Candidatus Electrothrix</taxon>
    </lineage>
</organism>
<evidence type="ECO:0000313" key="2">
    <source>
        <dbReference type="Proteomes" id="UP000287853"/>
    </source>
</evidence>
<gene>
    <name evidence="1" type="ORF">H206_01576</name>
</gene>
<accession>A0A444IRE3</accession>
<dbReference type="EMBL" id="MTKO01000120">
    <property type="protein sequence ID" value="RWX43448.1"/>
    <property type="molecule type" value="Genomic_DNA"/>
</dbReference>
<proteinExistence type="predicted"/>
<protein>
    <submittedName>
        <fullName evidence="1">Uncharacterized protein</fullName>
    </submittedName>
</protein>
<dbReference type="AlphaFoldDB" id="A0A444IRE3"/>
<reference evidence="1 2" key="1">
    <citation type="submission" date="2017-01" db="EMBL/GenBank/DDBJ databases">
        <title>The cable genome- insights into the physiology and evolution of filamentous bacteria capable of sulfide oxidation via long distance electron transfer.</title>
        <authorList>
            <person name="Schreiber L."/>
            <person name="Bjerg J.T."/>
            <person name="Boggild A."/>
            <person name="Van De Vossenberg J."/>
            <person name="Meysman F."/>
            <person name="Nielsen L.P."/>
            <person name="Schramm A."/>
            <person name="Kjeldsen K.U."/>
        </authorList>
    </citation>
    <scope>NUCLEOTIDE SEQUENCE [LARGE SCALE GENOMIC DNA]</scope>
    <source>
        <strain evidence="1">MCF</strain>
    </source>
</reference>